<dbReference type="EMBL" id="CP071504">
    <property type="protein sequence ID" value="QSX28850.1"/>
    <property type="molecule type" value="Genomic_DNA"/>
</dbReference>
<dbReference type="PIRSF" id="PIRSF029033">
    <property type="entry name" value="UCP029033"/>
    <property type="match status" value="1"/>
</dbReference>
<dbReference type="Gene3D" id="3.30.110.170">
    <property type="entry name" value="Protein of unknown function (DUF541), domain 1"/>
    <property type="match status" value="1"/>
</dbReference>
<dbReference type="Proteomes" id="UP000663281">
    <property type="component" value="Chromosome"/>
</dbReference>
<dbReference type="InterPro" id="IPR052022">
    <property type="entry name" value="26kDa_periplasmic_antigen"/>
</dbReference>
<dbReference type="Gene3D" id="3.30.70.2970">
    <property type="entry name" value="Protein of unknown function (DUF541), domain 2"/>
    <property type="match status" value="1"/>
</dbReference>
<name>A0A974XI59_9GAMM</name>
<gene>
    <name evidence="1" type="ORF">JYB88_11270</name>
</gene>
<proteinExistence type="predicted"/>
<keyword evidence="2" id="KW-1185">Reference proteome</keyword>
<dbReference type="PANTHER" id="PTHR34387">
    <property type="entry name" value="SLR1258 PROTEIN"/>
    <property type="match status" value="1"/>
</dbReference>
<dbReference type="KEGG" id="scyp:JYB88_11270"/>
<dbReference type="InterPro" id="IPR016907">
    <property type="entry name" value="UCP029033"/>
</dbReference>
<protein>
    <submittedName>
        <fullName evidence="1">SIMPL domain-containing protein</fullName>
    </submittedName>
</protein>
<dbReference type="RefSeq" id="WP_207324185.1">
    <property type="nucleotide sequence ID" value="NZ_CP071504.1"/>
</dbReference>
<reference evidence="1 2" key="1">
    <citation type="submission" date="2021-03" db="EMBL/GenBank/DDBJ databases">
        <title>Novel species identification of genus Shewanella.</title>
        <authorList>
            <person name="Liu G."/>
            <person name="Zhang Q."/>
        </authorList>
    </citation>
    <scope>NUCLEOTIDE SEQUENCE [LARGE SCALE GENOMIC DNA]</scope>
    <source>
        <strain evidence="1 2">FJAT-53726</strain>
    </source>
</reference>
<accession>A0A974XI59</accession>
<dbReference type="GO" id="GO:0006974">
    <property type="term" value="P:DNA damage response"/>
    <property type="evidence" value="ECO:0007669"/>
    <property type="project" value="TreeGrafter"/>
</dbReference>
<dbReference type="InterPro" id="IPR007497">
    <property type="entry name" value="SIMPL/DUF541"/>
</dbReference>
<dbReference type="PANTHER" id="PTHR34387:SF2">
    <property type="entry name" value="SLR1258 PROTEIN"/>
    <property type="match status" value="1"/>
</dbReference>
<evidence type="ECO:0000313" key="1">
    <source>
        <dbReference type="EMBL" id="QSX28850.1"/>
    </source>
</evidence>
<dbReference type="AlphaFoldDB" id="A0A974XI59"/>
<evidence type="ECO:0000313" key="2">
    <source>
        <dbReference type="Proteomes" id="UP000663281"/>
    </source>
</evidence>
<sequence>MEKSLTLPALALGLSLSAGLLATGLYLKQTALALKASERTVTVKGLAEQDVDANIAIWPIRFTAVENDLPRLYDTLEQKSAKVLDFLKQQGFDDSEISLGLPAIEDRQAQGYADPNLKYRYTAKVTIALYSSQVARVLETRRQLATLAREGIAIGGNDYENRTEFLYTDLNAVKPAMVQLATENAREVADKFAHDSGSHLGKIKSASQGQFTISDRDSNSPQIKRIRVVSTVTYYLTD</sequence>
<organism evidence="1 2">
    <name type="scientific">Shewanella cyperi</name>
    <dbReference type="NCBI Taxonomy" id="2814292"/>
    <lineage>
        <taxon>Bacteria</taxon>
        <taxon>Pseudomonadati</taxon>
        <taxon>Pseudomonadota</taxon>
        <taxon>Gammaproteobacteria</taxon>
        <taxon>Alteromonadales</taxon>
        <taxon>Shewanellaceae</taxon>
        <taxon>Shewanella</taxon>
    </lineage>
</organism>
<dbReference type="Pfam" id="PF04402">
    <property type="entry name" value="SIMPL"/>
    <property type="match status" value="1"/>
</dbReference>